<dbReference type="Gene3D" id="3.40.630.70">
    <property type="entry name" value="Leucyl/phenylalanyl-tRNA-protein transferase, C-terminal domain"/>
    <property type="match status" value="1"/>
</dbReference>
<comment type="similarity">
    <text evidence="4">Belongs to the L/F-transferase family.</text>
</comment>
<dbReference type="EC" id="2.3.2.6" evidence="4"/>
<comment type="catalytic activity">
    <reaction evidence="4">
        <text>N-terminal L-lysyl-[protein] + L-leucyl-tRNA(Leu) = N-terminal L-leucyl-L-lysyl-[protein] + tRNA(Leu) + H(+)</text>
        <dbReference type="Rhea" id="RHEA:12340"/>
        <dbReference type="Rhea" id="RHEA-COMP:9613"/>
        <dbReference type="Rhea" id="RHEA-COMP:9622"/>
        <dbReference type="Rhea" id="RHEA-COMP:12670"/>
        <dbReference type="Rhea" id="RHEA-COMP:12671"/>
        <dbReference type="ChEBI" id="CHEBI:15378"/>
        <dbReference type="ChEBI" id="CHEBI:65249"/>
        <dbReference type="ChEBI" id="CHEBI:78442"/>
        <dbReference type="ChEBI" id="CHEBI:78494"/>
        <dbReference type="ChEBI" id="CHEBI:133043"/>
        <dbReference type="EC" id="2.3.2.6"/>
    </reaction>
</comment>
<evidence type="ECO:0000256" key="1">
    <source>
        <dbReference type="ARBA" id="ARBA00022490"/>
    </source>
</evidence>
<dbReference type="Proteomes" id="UP000469385">
    <property type="component" value="Unassembled WGS sequence"/>
</dbReference>
<evidence type="ECO:0000256" key="3">
    <source>
        <dbReference type="ARBA" id="ARBA00023315"/>
    </source>
</evidence>
<comment type="catalytic activity">
    <reaction evidence="4">
        <text>L-phenylalanyl-tRNA(Phe) + an N-terminal L-alpha-aminoacyl-[protein] = an N-terminal L-phenylalanyl-L-alpha-aminoacyl-[protein] + tRNA(Phe)</text>
        <dbReference type="Rhea" id="RHEA:43632"/>
        <dbReference type="Rhea" id="RHEA-COMP:9668"/>
        <dbReference type="Rhea" id="RHEA-COMP:9699"/>
        <dbReference type="Rhea" id="RHEA-COMP:10636"/>
        <dbReference type="Rhea" id="RHEA-COMP:10637"/>
        <dbReference type="ChEBI" id="CHEBI:78442"/>
        <dbReference type="ChEBI" id="CHEBI:78531"/>
        <dbReference type="ChEBI" id="CHEBI:78597"/>
        <dbReference type="ChEBI" id="CHEBI:83561"/>
        <dbReference type="EC" id="2.3.2.6"/>
    </reaction>
</comment>
<dbReference type="PANTHER" id="PTHR30098:SF2">
    <property type="entry name" value="LEUCYL_PHENYLALANYL-TRNA--PROTEIN TRANSFERASE"/>
    <property type="match status" value="1"/>
</dbReference>
<dbReference type="PANTHER" id="PTHR30098">
    <property type="entry name" value="LEUCYL/PHENYLALANYL-TRNA--PROTEIN TRANSFERASE"/>
    <property type="match status" value="1"/>
</dbReference>
<dbReference type="GO" id="GO:0008914">
    <property type="term" value="F:leucyl-tRNA--protein transferase activity"/>
    <property type="evidence" value="ECO:0007669"/>
    <property type="project" value="UniProtKB-UniRule"/>
</dbReference>
<comment type="function">
    <text evidence="4">Functions in the N-end rule pathway of protein degradation where it conjugates Leu, Phe and, less efficiently, Met from aminoacyl-tRNAs to the N-termini of proteins containing an N-terminal arginine or lysine.</text>
</comment>
<comment type="catalytic activity">
    <reaction evidence="4">
        <text>N-terminal L-arginyl-[protein] + L-leucyl-tRNA(Leu) = N-terminal L-leucyl-L-arginyl-[protein] + tRNA(Leu) + H(+)</text>
        <dbReference type="Rhea" id="RHEA:50416"/>
        <dbReference type="Rhea" id="RHEA-COMP:9613"/>
        <dbReference type="Rhea" id="RHEA-COMP:9622"/>
        <dbReference type="Rhea" id="RHEA-COMP:12672"/>
        <dbReference type="Rhea" id="RHEA-COMP:12673"/>
        <dbReference type="ChEBI" id="CHEBI:15378"/>
        <dbReference type="ChEBI" id="CHEBI:64719"/>
        <dbReference type="ChEBI" id="CHEBI:78442"/>
        <dbReference type="ChEBI" id="CHEBI:78494"/>
        <dbReference type="ChEBI" id="CHEBI:133044"/>
        <dbReference type="EC" id="2.3.2.6"/>
    </reaction>
</comment>
<dbReference type="InterPro" id="IPR016181">
    <property type="entry name" value="Acyl_CoA_acyltransferase"/>
</dbReference>
<keyword evidence="2 4" id="KW-0808">Transferase</keyword>
<dbReference type="GO" id="GO:0005737">
    <property type="term" value="C:cytoplasm"/>
    <property type="evidence" value="ECO:0007669"/>
    <property type="project" value="UniProtKB-SubCell"/>
</dbReference>
<keyword evidence="1 4" id="KW-0963">Cytoplasm</keyword>
<dbReference type="SUPFAM" id="SSF55729">
    <property type="entry name" value="Acyl-CoA N-acyltransferases (Nat)"/>
    <property type="match status" value="1"/>
</dbReference>
<organism evidence="5 6">
    <name type="scientific">Ramlibacter pinisoli</name>
    <dbReference type="NCBI Taxonomy" id="2682844"/>
    <lineage>
        <taxon>Bacteria</taxon>
        <taxon>Pseudomonadati</taxon>
        <taxon>Pseudomonadota</taxon>
        <taxon>Betaproteobacteria</taxon>
        <taxon>Burkholderiales</taxon>
        <taxon>Comamonadaceae</taxon>
        <taxon>Ramlibacter</taxon>
    </lineage>
</organism>
<dbReference type="Pfam" id="PF03588">
    <property type="entry name" value="Leu_Phe_trans"/>
    <property type="match status" value="1"/>
</dbReference>
<evidence type="ECO:0000313" key="5">
    <source>
        <dbReference type="EMBL" id="MVQ31147.1"/>
    </source>
</evidence>
<evidence type="ECO:0000256" key="4">
    <source>
        <dbReference type="HAMAP-Rule" id="MF_00688"/>
    </source>
</evidence>
<reference evidence="5 6" key="1">
    <citation type="submission" date="2019-12" db="EMBL/GenBank/DDBJ databases">
        <authorList>
            <person name="Huq M.A."/>
        </authorList>
    </citation>
    <scope>NUCLEOTIDE SEQUENCE [LARGE SCALE GENOMIC DNA]</scope>
    <source>
        <strain evidence="5 6">MAH-25</strain>
    </source>
</reference>
<comment type="caution">
    <text evidence="5">The sequence shown here is derived from an EMBL/GenBank/DDBJ whole genome shotgun (WGS) entry which is preliminary data.</text>
</comment>
<name>A0A6N8IWD5_9BURK</name>
<evidence type="ECO:0000256" key="2">
    <source>
        <dbReference type="ARBA" id="ARBA00022679"/>
    </source>
</evidence>
<sequence length="254" mass="28088">MPVKRLPWLEPGDRFPPASKAWDASQPAPGLLAAGGALDVSTLERAYRGGIFPWFSEGQPILWWSTDPRMVLFTDEFVLHRSFRKTLQRLLASGRCEVRFDTAFAEVIRACAASPREGQSGTWIVAEMVQAYEGLHAAGNAHSVETWIDGQLAGGLYCVNFGKAVFGESMFTRMPDASKIALAALVAFCRVQGIDRIDCQQNTRHLASLGAREIPRADFVAGVAERAEQAAPHWRYEPVYWRELPLLPKTKSAA</sequence>
<dbReference type="AlphaFoldDB" id="A0A6N8IWD5"/>
<dbReference type="EMBL" id="WSEL01000009">
    <property type="protein sequence ID" value="MVQ31147.1"/>
    <property type="molecule type" value="Genomic_DNA"/>
</dbReference>
<protein>
    <recommendedName>
        <fullName evidence="4">Leucyl/phenylalanyl-tRNA--protein transferase</fullName>
        <ecNumber evidence="4">2.3.2.6</ecNumber>
    </recommendedName>
    <alternativeName>
        <fullName evidence="4">L/F-transferase</fullName>
    </alternativeName>
    <alternativeName>
        <fullName evidence="4">Leucyltransferase</fullName>
    </alternativeName>
    <alternativeName>
        <fullName evidence="4">Phenyalanyltransferase</fullName>
    </alternativeName>
</protein>
<dbReference type="RefSeq" id="WP_157399234.1">
    <property type="nucleotide sequence ID" value="NZ_WSEL01000009.1"/>
</dbReference>
<dbReference type="Gene3D" id="3.30.70.3550">
    <property type="entry name" value="Leucyl/phenylalanyl-tRNA-protein transferase, N-terminal domain"/>
    <property type="match status" value="1"/>
</dbReference>
<dbReference type="NCBIfam" id="TIGR00667">
    <property type="entry name" value="aat"/>
    <property type="match status" value="1"/>
</dbReference>
<dbReference type="InterPro" id="IPR004616">
    <property type="entry name" value="Leu/Phe-tRNA_Trfase"/>
</dbReference>
<dbReference type="HAMAP" id="MF_00688">
    <property type="entry name" value="Leu_Phe_trans"/>
    <property type="match status" value="1"/>
</dbReference>
<accession>A0A6N8IWD5</accession>
<keyword evidence="6" id="KW-1185">Reference proteome</keyword>
<proteinExistence type="inferred from homology"/>
<dbReference type="InterPro" id="IPR042221">
    <property type="entry name" value="Leu/Phe-tRNA_Trfase_N"/>
</dbReference>
<evidence type="ECO:0000313" key="6">
    <source>
        <dbReference type="Proteomes" id="UP000469385"/>
    </source>
</evidence>
<keyword evidence="3 4" id="KW-0012">Acyltransferase</keyword>
<comment type="subcellular location">
    <subcellularLocation>
        <location evidence="4">Cytoplasm</location>
    </subcellularLocation>
</comment>
<dbReference type="GO" id="GO:0030163">
    <property type="term" value="P:protein catabolic process"/>
    <property type="evidence" value="ECO:0007669"/>
    <property type="project" value="UniProtKB-UniRule"/>
</dbReference>
<dbReference type="InterPro" id="IPR042203">
    <property type="entry name" value="Leu/Phe-tRNA_Trfase_C"/>
</dbReference>
<gene>
    <name evidence="4" type="primary">aat</name>
    <name evidence="5" type="ORF">GON04_16940</name>
</gene>